<evidence type="ECO:0000256" key="6">
    <source>
        <dbReference type="ARBA" id="ARBA00023136"/>
    </source>
</evidence>
<keyword evidence="2 7" id="KW-0813">Transport</keyword>
<feature type="domain" description="ABC transmembrane type-1" evidence="8">
    <location>
        <begin position="94"/>
        <end position="292"/>
    </location>
</feature>
<evidence type="ECO:0000256" key="3">
    <source>
        <dbReference type="ARBA" id="ARBA00022475"/>
    </source>
</evidence>
<dbReference type="AlphaFoldDB" id="A0A1I3XJZ6"/>
<organism evidence="9 10">
    <name type="scientific">Methylocapsa palsarum</name>
    <dbReference type="NCBI Taxonomy" id="1612308"/>
    <lineage>
        <taxon>Bacteria</taxon>
        <taxon>Pseudomonadati</taxon>
        <taxon>Pseudomonadota</taxon>
        <taxon>Alphaproteobacteria</taxon>
        <taxon>Hyphomicrobiales</taxon>
        <taxon>Beijerinckiaceae</taxon>
        <taxon>Methylocapsa</taxon>
    </lineage>
</organism>
<dbReference type="EMBL" id="FOSN01000003">
    <property type="protein sequence ID" value="SFK19800.1"/>
    <property type="molecule type" value="Genomic_DNA"/>
</dbReference>
<feature type="transmembrane region" description="Helical" evidence="7">
    <location>
        <begin position="227"/>
        <end position="253"/>
    </location>
</feature>
<evidence type="ECO:0000256" key="4">
    <source>
        <dbReference type="ARBA" id="ARBA00022692"/>
    </source>
</evidence>
<dbReference type="SUPFAM" id="SSF161098">
    <property type="entry name" value="MetI-like"/>
    <property type="match status" value="1"/>
</dbReference>
<evidence type="ECO:0000313" key="10">
    <source>
        <dbReference type="Proteomes" id="UP000198755"/>
    </source>
</evidence>
<sequence length="306" mass="32858">MLRLALSRAAAAAPVLFIIVLLTFLLMRLAPGGPFDAERTLDPQIEANLRRIYRLDLPLTQQFWLYLVHLVQGDFGPSFHWRDFSVNELLAKALPISMRLGAEAMIIALTVGSALGIAGASSPRGIGARLVDGVALFGLAIPPLVVAPLLQLGFGLGLHALPVGGWNGGAWRNQVLPAMTLALPLTAAVARLTQAALSDVLSMPHIRTLRGFGFPSWRIYAHALRSALLPVLSYLGLAAANILTGSIIIETIFGIPGMGRYFIDGALGRDYTLVMATVIIVAALVLLFNLLVDLTYAWLDPRVRDG</sequence>
<dbReference type="PANTHER" id="PTHR43163:SF6">
    <property type="entry name" value="DIPEPTIDE TRANSPORT SYSTEM PERMEASE PROTEIN DPPB-RELATED"/>
    <property type="match status" value="1"/>
</dbReference>
<gene>
    <name evidence="9" type="ORF">SAMN05444581_103199</name>
</gene>
<dbReference type="PROSITE" id="PS50928">
    <property type="entry name" value="ABC_TM1"/>
    <property type="match status" value="1"/>
</dbReference>
<accession>A0A1I3XJZ6</accession>
<keyword evidence="10" id="KW-1185">Reference proteome</keyword>
<dbReference type="GO" id="GO:0005886">
    <property type="term" value="C:plasma membrane"/>
    <property type="evidence" value="ECO:0007669"/>
    <property type="project" value="UniProtKB-SubCell"/>
</dbReference>
<feature type="transmembrane region" description="Helical" evidence="7">
    <location>
        <begin position="273"/>
        <end position="299"/>
    </location>
</feature>
<comment type="similarity">
    <text evidence="7">Belongs to the binding-protein-dependent transport system permease family.</text>
</comment>
<name>A0A1I3XJZ6_9HYPH</name>
<dbReference type="InterPro" id="IPR035906">
    <property type="entry name" value="MetI-like_sf"/>
</dbReference>
<evidence type="ECO:0000256" key="1">
    <source>
        <dbReference type="ARBA" id="ARBA00004651"/>
    </source>
</evidence>
<dbReference type="InterPro" id="IPR045621">
    <property type="entry name" value="BPD_transp_1_N"/>
</dbReference>
<evidence type="ECO:0000256" key="5">
    <source>
        <dbReference type="ARBA" id="ARBA00022989"/>
    </source>
</evidence>
<keyword evidence="6 7" id="KW-0472">Membrane</keyword>
<dbReference type="Gene3D" id="1.10.3720.10">
    <property type="entry name" value="MetI-like"/>
    <property type="match status" value="1"/>
</dbReference>
<keyword evidence="5 7" id="KW-1133">Transmembrane helix</keyword>
<feature type="transmembrane region" description="Helical" evidence="7">
    <location>
        <begin position="12"/>
        <end position="30"/>
    </location>
</feature>
<evidence type="ECO:0000256" key="2">
    <source>
        <dbReference type="ARBA" id="ARBA00022448"/>
    </source>
</evidence>
<keyword evidence="3" id="KW-1003">Cell membrane</keyword>
<keyword evidence="4 7" id="KW-0812">Transmembrane</keyword>
<dbReference type="RefSeq" id="WP_091679514.1">
    <property type="nucleotide sequence ID" value="NZ_FOSN01000003.1"/>
</dbReference>
<evidence type="ECO:0000259" key="8">
    <source>
        <dbReference type="PROSITE" id="PS50928"/>
    </source>
</evidence>
<evidence type="ECO:0000313" key="9">
    <source>
        <dbReference type="EMBL" id="SFK19800.1"/>
    </source>
</evidence>
<dbReference type="GO" id="GO:0055085">
    <property type="term" value="P:transmembrane transport"/>
    <property type="evidence" value="ECO:0007669"/>
    <property type="project" value="InterPro"/>
</dbReference>
<feature type="transmembrane region" description="Helical" evidence="7">
    <location>
        <begin position="104"/>
        <end position="122"/>
    </location>
</feature>
<dbReference type="InterPro" id="IPR000515">
    <property type="entry name" value="MetI-like"/>
</dbReference>
<dbReference type="Proteomes" id="UP000198755">
    <property type="component" value="Unassembled WGS sequence"/>
</dbReference>
<feature type="transmembrane region" description="Helical" evidence="7">
    <location>
        <begin position="174"/>
        <end position="193"/>
    </location>
</feature>
<reference evidence="9 10" key="1">
    <citation type="submission" date="2016-10" db="EMBL/GenBank/DDBJ databases">
        <authorList>
            <person name="de Groot N.N."/>
        </authorList>
    </citation>
    <scope>NUCLEOTIDE SEQUENCE [LARGE SCALE GENOMIC DNA]</scope>
    <source>
        <strain evidence="9 10">NE2</strain>
    </source>
</reference>
<comment type="subcellular location">
    <subcellularLocation>
        <location evidence="1 7">Cell membrane</location>
        <topology evidence="1 7">Multi-pass membrane protein</topology>
    </subcellularLocation>
</comment>
<protein>
    <submittedName>
        <fullName evidence="9">Oligopeptide transport system permease protein</fullName>
    </submittedName>
</protein>
<feature type="transmembrane region" description="Helical" evidence="7">
    <location>
        <begin position="134"/>
        <end position="154"/>
    </location>
</feature>
<dbReference type="OrthoDB" id="9805855at2"/>
<dbReference type="Pfam" id="PF19300">
    <property type="entry name" value="BPD_transp_1_N"/>
    <property type="match status" value="1"/>
</dbReference>
<proteinExistence type="inferred from homology"/>
<evidence type="ECO:0000256" key="7">
    <source>
        <dbReference type="RuleBase" id="RU363032"/>
    </source>
</evidence>
<dbReference type="PANTHER" id="PTHR43163">
    <property type="entry name" value="DIPEPTIDE TRANSPORT SYSTEM PERMEASE PROTEIN DPPB-RELATED"/>
    <property type="match status" value="1"/>
</dbReference>
<dbReference type="STRING" id="1612308.SAMN05444581_103199"/>
<dbReference type="CDD" id="cd06261">
    <property type="entry name" value="TM_PBP2"/>
    <property type="match status" value="1"/>
</dbReference>
<dbReference type="Pfam" id="PF00528">
    <property type="entry name" value="BPD_transp_1"/>
    <property type="match status" value="1"/>
</dbReference>